<evidence type="ECO:0000256" key="4">
    <source>
        <dbReference type="SAM" id="MobiDB-lite"/>
    </source>
</evidence>
<evidence type="ECO:0000256" key="1">
    <source>
        <dbReference type="ARBA" id="ARBA00022741"/>
    </source>
</evidence>
<name>A0A835Z5X6_9STRA</name>
<dbReference type="PRINTS" id="PR00301">
    <property type="entry name" value="HEATSHOCK70"/>
</dbReference>
<feature type="region of interest" description="Disordered" evidence="4">
    <location>
        <begin position="631"/>
        <end position="711"/>
    </location>
</feature>
<dbReference type="InterPro" id="IPR018181">
    <property type="entry name" value="Heat_shock_70_CS"/>
</dbReference>
<feature type="compositionally biased region" description="Acidic residues" evidence="4">
    <location>
        <begin position="648"/>
        <end position="665"/>
    </location>
</feature>
<dbReference type="FunFam" id="3.90.640.10:FF:000003">
    <property type="entry name" value="Molecular chaperone DnaK"/>
    <property type="match status" value="1"/>
</dbReference>
<evidence type="ECO:0000256" key="2">
    <source>
        <dbReference type="ARBA" id="ARBA00022840"/>
    </source>
</evidence>
<dbReference type="SUPFAM" id="SSF53067">
    <property type="entry name" value="Actin-like ATPase domain"/>
    <property type="match status" value="2"/>
</dbReference>
<evidence type="ECO:0000313" key="6">
    <source>
        <dbReference type="Proteomes" id="UP000664859"/>
    </source>
</evidence>
<dbReference type="PANTHER" id="PTHR19375">
    <property type="entry name" value="HEAT SHOCK PROTEIN 70KDA"/>
    <property type="match status" value="1"/>
</dbReference>
<sequence>MSVAASGDGASASASASAWKNCKGGVIGLDLGTTRSCVGGASMADNEPAAHILDLEGGLTTTPTCIGFMPDNTMLFGNQAKEETLLECPQNLIYNVKRIIGRKYSDNAVQEDIRAGTISFTLRADDNDDILIKVMEENGEPVWMSPIVYTSIFIRHLVEWAAQKLGTKDAQRTATLQAAYLSGFEENHVRLLQEPTAAAYAFGLDKNGTSTNVVFDLGGGTFDVSVVFSDNGDCTVKATKGDMNLGGDNFTQDIVDWCLSEIRVQASAQVAESVRTNAESMAMLREASNKAKHTLSDSTTATIQVRALWEDADGKAVNFKFTISRADFEDRNKLLFDECRETVTAALKDAGLNKGDIDHVILVGGSTRIWGIRQLLSDYFGKPPNRQVHPDEAVAMGAATYALSLASSQLSTPSLKDVIPLSLGIALSDGSMSFIIERNTQYPISVRHPVTNSEANQKAVRIDVYEGERSWAEQNTLLDSFILHITPLPLATAKLMVTFTVNEHGILIASAEELFSDNKTELRVIKRTNSISPERLQLMLEQAQHFAERDAAAVRLTLAKRDLGSIISASTKLIPYASTDQKSAIAEVRDWLAANKNSTELEAADVDTKIAELTPVRDQLEGARAATCVKVEKDSGSGATVDAKMDDGTSDNDDADSSDNGDGGEGEQQQTLTPRKRATRAKVVSDESGGKRATRSAQTTSAGKRTRASCH</sequence>
<protein>
    <submittedName>
        <fullName evidence="5">Heat shock protein 70 family</fullName>
    </submittedName>
</protein>
<dbReference type="Proteomes" id="UP000664859">
    <property type="component" value="Unassembled WGS sequence"/>
</dbReference>
<dbReference type="GO" id="GO:0005524">
    <property type="term" value="F:ATP binding"/>
    <property type="evidence" value="ECO:0007669"/>
    <property type="project" value="UniProtKB-KW"/>
</dbReference>
<dbReference type="InterPro" id="IPR043129">
    <property type="entry name" value="ATPase_NBD"/>
</dbReference>
<keyword evidence="2 3" id="KW-0067">ATP-binding</keyword>
<accession>A0A835Z5X6</accession>
<dbReference type="Gene3D" id="3.90.640.10">
    <property type="entry name" value="Actin, Chain A, domain 4"/>
    <property type="match status" value="1"/>
</dbReference>
<organism evidence="5 6">
    <name type="scientific">Tribonema minus</name>
    <dbReference type="NCBI Taxonomy" id="303371"/>
    <lineage>
        <taxon>Eukaryota</taxon>
        <taxon>Sar</taxon>
        <taxon>Stramenopiles</taxon>
        <taxon>Ochrophyta</taxon>
        <taxon>PX clade</taxon>
        <taxon>Xanthophyceae</taxon>
        <taxon>Tribonematales</taxon>
        <taxon>Tribonemataceae</taxon>
        <taxon>Tribonema</taxon>
    </lineage>
</organism>
<gene>
    <name evidence="5" type="ORF">JKP88DRAFT_307604</name>
</gene>
<proteinExistence type="inferred from homology"/>
<dbReference type="GO" id="GO:0140662">
    <property type="term" value="F:ATP-dependent protein folding chaperone"/>
    <property type="evidence" value="ECO:0007669"/>
    <property type="project" value="InterPro"/>
</dbReference>
<evidence type="ECO:0000256" key="3">
    <source>
        <dbReference type="RuleBase" id="RU003322"/>
    </source>
</evidence>
<keyword evidence="1 3" id="KW-0547">Nucleotide-binding</keyword>
<keyword evidence="6" id="KW-1185">Reference proteome</keyword>
<dbReference type="InterPro" id="IPR029047">
    <property type="entry name" value="HSP70_peptide-bd_sf"/>
</dbReference>
<dbReference type="Pfam" id="PF00012">
    <property type="entry name" value="HSP70"/>
    <property type="match status" value="1"/>
</dbReference>
<dbReference type="EMBL" id="JAFCMP010000090">
    <property type="protein sequence ID" value="KAG5187351.1"/>
    <property type="molecule type" value="Genomic_DNA"/>
</dbReference>
<dbReference type="AlphaFoldDB" id="A0A835Z5X6"/>
<comment type="caution">
    <text evidence="5">The sequence shown here is derived from an EMBL/GenBank/DDBJ whole genome shotgun (WGS) entry which is preliminary data.</text>
</comment>
<dbReference type="SUPFAM" id="SSF100920">
    <property type="entry name" value="Heat shock protein 70kD (HSP70), peptide-binding domain"/>
    <property type="match status" value="1"/>
</dbReference>
<comment type="similarity">
    <text evidence="3">Belongs to the heat shock protein 70 family.</text>
</comment>
<dbReference type="Gene3D" id="3.30.420.40">
    <property type="match status" value="2"/>
</dbReference>
<dbReference type="InterPro" id="IPR013126">
    <property type="entry name" value="Hsp_70_fam"/>
</dbReference>
<reference evidence="5" key="1">
    <citation type="submission" date="2021-02" db="EMBL/GenBank/DDBJ databases">
        <title>First Annotated Genome of the Yellow-green Alga Tribonema minus.</title>
        <authorList>
            <person name="Mahan K.M."/>
        </authorList>
    </citation>
    <scope>NUCLEOTIDE SEQUENCE</scope>
    <source>
        <strain evidence="5">UTEX B ZZ1240</strain>
    </source>
</reference>
<dbReference type="Gene3D" id="2.60.34.10">
    <property type="entry name" value="Substrate Binding Domain Of DNAk, Chain A, domain 1"/>
    <property type="match status" value="1"/>
</dbReference>
<keyword evidence="5" id="KW-0346">Stress response</keyword>
<dbReference type="PROSITE" id="PS00329">
    <property type="entry name" value="HSP70_2"/>
    <property type="match status" value="1"/>
</dbReference>
<evidence type="ECO:0000313" key="5">
    <source>
        <dbReference type="EMBL" id="KAG5187351.1"/>
    </source>
</evidence>